<dbReference type="Proteomes" id="UP001430953">
    <property type="component" value="Unassembled WGS sequence"/>
</dbReference>
<proteinExistence type="predicted"/>
<comment type="caution">
    <text evidence="1">The sequence shown here is derived from an EMBL/GenBank/DDBJ whole genome shotgun (WGS) entry which is preliminary data.</text>
</comment>
<evidence type="ECO:0000313" key="1">
    <source>
        <dbReference type="EMBL" id="KAL0125510.1"/>
    </source>
</evidence>
<dbReference type="EMBL" id="JADYXP020000004">
    <property type="protein sequence ID" value="KAL0125510.1"/>
    <property type="molecule type" value="Genomic_DNA"/>
</dbReference>
<name>A0AAW2GD35_9HYME</name>
<gene>
    <name evidence="1" type="ORF">PUN28_004548</name>
</gene>
<protein>
    <submittedName>
        <fullName evidence="1">Uncharacterized protein</fullName>
    </submittedName>
</protein>
<reference evidence="1 2" key="1">
    <citation type="submission" date="2023-03" db="EMBL/GenBank/DDBJ databases">
        <title>High recombination rates correlate with genetic variation in Cardiocondyla obscurior ants.</title>
        <authorList>
            <person name="Errbii M."/>
        </authorList>
    </citation>
    <scope>NUCLEOTIDE SEQUENCE [LARGE SCALE GENOMIC DNA]</scope>
    <source>
        <strain evidence="1">Alpha-2009</strain>
        <tissue evidence="1">Whole body</tissue>
    </source>
</reference>
<keyword evidence="2" id="KW-1185">Reference proteome</keyword>
<sequence length="305" mass="35327">MADKNKKIQASKDGLFAASYLKTGCLQGAVYQLKILVCTAWRLGFNKNHKIKNWSIGTEVRYARGFHDLVLKYDKPNKGEDNSSGKSLYRFVQIKHKSSKKNTNITNYHLTSKNKLHRQCSLIYLFKSYVNMLGQFENITPEQIVDLIIFTNMSIAPFKFLVPVTDDVIFGFEKVGKKFRIDIKALMKEPGILICLYNINSNQAIINGFLKKLMFLVCQPSEMELENQIIKEMGETFIIPQIFYDKLYQSIINWFLVYEDGKAPYFTEKDVKKCLEETEDIYRQIKEMKTDSILNLSNKLASLTL</sequence>
<evidence type="ECO:0000313" key="2">
    <source>
        <dbReference type="Proteomes" id="UP001430953"/>
    </source>
</evidence>
<dbReference type="AlphaFoldDB" id="A0AAW2GD35"/>
<organism evidence="1 2">
    <name type="scientific">Cardiocondyla obscurior</name>
    <dbReference type="NCBI Taxonomy" id="286306"/>
    <lineage>
        <taxon>Eukaryota</taxon>
        <taxon>Metazoa</taxon>
        <taxon>Ecdysozoa</taxon>
        <taxon>Arthropoda</taxon>
        <taxon>Hexapoda</taxon>
        <taxon>Insecta</taxon>
        <taxon>Pterygota</taxon>
        <taxon>Neoptera</taxon>
        <taxon>Endopterygota</taxon>
        <taxon>Hymenoptera</taxon>
        <taxon>Apocrita</taxon>
        <taxon>Aculeata</taxon>
        <taxon>Formicoidea</taxon>
        <taxon>Formicidae</taxon>
        <taxon>Myrmicinae</taxon>
        <taxon>Cardiocondyla</taxon>
    </lineage>
</organism>
<accession>A0AAW2GD35</accession>